<gene>
    <name evidence="1" type="ORF">UFOVP640_5</name>
    <name evidence="2" type="ORF">UFOVP759_9</name>
</gene>
<reference evidence="1" key="1">
    <citation type="submission" date="2020-04" db="EMBL/GenBank/DDBJ databases">
        <authorList>
            <person name="Chiriac C."/>
            <person name="Salcher M."/>
            <person name="Ghai R."/>
            <person name="Kavagutti S V."/>
        </authorList>
    </citation>
    <scope>NUCLEOTIDE SEQUENCE</scope>
</reference>
<sequence>MTIGTTHSPIEVPPAPVTPEATALQAAVESVIARQTLERLRADPDAWALTRLQNILLIAEQDVGMRIYMNTQITLMNDYARSRGFEVL</sequence>
<evidence type="ECO:0000313" key="2">
    <source>
        <dbReference type="EMBL" id="CAB5225889.1"/>
    </source>
</evidence>
<name>A0A6J5N7Z1_9CAUD</name>
<dbReference type="EMBL" id="LR798359">
    <property type="protein sequence ID" value="CAB5225889.1"/>
    <property type="molecule type" value="Genomic_DNA"/>
</dbReference>
<accession>A0A6J5N7Z1</accession>
<proteinExistence type="predicted"/>
<organism evidence="1">
    <name type="scientific">uncultured Caudovirales phage</name>
    <dbReference type="NCBI Taxonomy" id="2100421"/>
    <lineage>
        <taxon>Viruses</taxon>
        <taxon>Duplodnaviria</taxon>
        <taxon>Heunggongvirae</taxon>
        <taxon>Uroviricota</taxon>
        <taxon>Caudoviricetes</taxon>
        <taxon>Peduoviridae</taxon>
        <taxon>Maltschvirus</taxon>
        <taxon>Maltschvirus maltsch</taxon>
    </lineage>
</organism>
<evidence type="ECO:0000313" key="1">
    <source>
        <dbReference type="EMBL" id="CAB4153536.1"/>
    </source>
</evidence>
<protein>
    <submittedName>
        <fullName evidence="1">Uncharacterized protein</fullName>
    </submittedName>
</protein>
<dbReference type="EMBL" id="LR796599">
    <property type="protein sequence ID" value="CAB4153536.1"/>
    <property type="molecule type" value="Genomic_DNA"/>
</dbReference>